<evidence type="ECO:0000256" key="2">
    <source>
        <dbReference type="SAM" id="SignalP"/>
    </source>
</evidence>
<accession>A0A6P1M5X5</accession>
<dbReference type="Pfam" id="PF02018">
    <property type="entry name" value="CBM_4_9"/>
    <property type="match status" value="1"/>
</dbReference>
<organism evidence="4 5">
    <name type="scientific">Tichowtungia aerotolerans</name>
    <dbReference type="NCBI Taxonomy" id="2697043"/>
    <lineage>
        <taxon>Bacteria</taxon>
        <taxon>Pseudomonadati</taxon>
        <taxon>Kiritimatiellota</taxon>
        <taxon>Tichowtungiia</taxon>
        <taxon>Tichowtungiales</taxon>
        <taxon>Tichowtungiaceae</taxon>
        <taxon>Tichowtungia</taxon>
    </lineage>
</organism>
<keyword evidence="5" id="KW-1185">Reference proteome</keyword>
<feature type="signal peptide" evidence="2">
    <location>
        <begin position="1"/>
        <end position="19"/>
    </location>
</feature>
<reference evidence="4 5" key="1">
    <citation type="submission" date="2020-01" db="EMBL/GenBank/DDBJ databases">
        <title>Ponticoccus aerotolerans gen. nov., sp. nov., an anaerobic bacterium and proposal of Ponticoccusceae fam. nov., Ponticoccusles ord. nov. and Ponticoccuse classis nov. in the phylum Kiritimatiellaeota.</title>
        <authorList>
            <person name="Zhou L.Y."/>
            <person name="Du Z.J."/>
        </authorList>
    </citation>
    <scope>NUCLEOTIDE SEQUENCE [LARGE SCALE GENOMIC DNA]</scope>
    <source>
        <strain evidence="4 5">S-5007</strain>
    </source>
</reference>
<dbReference type="KEGG" id="taer:GT409_00630"/>
<dbReference type="SUPFAM" id="SSF49785">
    <property type="entry name" value="Galactose-binding domain-like"/>
    <property type="match status" value="3"/>
</dbReference>
<feature type="domain" description="CBM-cenC" evidence="3">
    <location>
        <begin position="19"/>
        <end position="159"/>
    </location>
</feature>
<dbReference type="GO" id="GO:0016798">
    <property type="term" value="F:hydrolase activity, acting on glycosyl bonds"/>
    <property type="evidence" value="ECO:0007669"/>
    <property type="project" value="InterPro"/>
</dbReference>
<keyword evidence="2" id="KW-0732">Signal</keyword>
<dbReference type="RefSeq" id="WP_160626048.1">
    <property type="nucleotide sequence ID" value="NZ_CP047593.1"/>
</dbReference>
<evidence type="ECO:0000313" key="4">
    <source>
        <dbReference type="EMBL" id="QHI68014.1"/>
    </source>
</evidence>
<proteinExistence type="predicted"/>
<evidence type="ECO:0000256" key="1">
    <source>
        <dbReference type="ARBA" id="ARBA00022801"/>
    </source>
</evidence>
<protein>
    <recommendedName>
        <fullName evidence="3">CBM-cenC domain-containing protein</fullName>
    </recommendedName>
</protein>
<name>A0A6P1M5X5_9BACT</name>
<dbReference type="EMBL" id="CP047593">
    <property type="protein sequence ID" value="QHI68014.1"/>
    <property type="molecule type" value="Genomic_DNA"/>
</dbReference>
<gene>
    <name evidence="4" type="ORF">GT409_00630</name>
</gene>
<dbReference type="Gene3D" id="2.60.120.260">
    <property type="entry name" value="Galactose-binding domain-like"/>
    <property type="match status" value="3"/>
</dbReference>
<feature type="chain" id="PRO_5026721788" description="CBM-cenC domain-containing protein" evidence="2">
    <location>
        <begin position="20"/>
        <end position="701"/>
    </location>
</feature>
<dbReference type="AlphaFoldDB" id="A0A6P1M5X5"/>
<keyword evidence="1" id="KW-0378">Hydrolase</keyword>
<evidence type="ECO:0000259" key="3">
    <source>
        <dbReference type="Pfam" id="PF02018"/>
    </source>
</evidence>
<dbReference type="InterPro" id="IPR003305">
    <property type="entry name" value="CenC_carb-bd"/>
</dbReference>
<evidence type="ECO:0000313" key="5">
    <source>
        <dbReference type="Proteomes" id="UP000464954"/>
    </source>
</evidence>
<dbReference type="InterPro" id="IPR008979">
    <property type="entry name" value="Galactose-bd-like_sf"/>
</dbReference>
<dbReference type="Proteomes" id="UP000464954">
    <property type="component" value="Chromosome"/>
</dbReference>
<sequence>MRKIVSVLLGILLAGVVSANVVVNGSFETGPIGILSPLPAVDQVTGWRAFDTTGSTVTFELINDPSEATDGDNYMKIVSVGAASGDAAIDITHTGAGGVSLSPGVTYRVSFDAKRVSGTANNLALTIRTYDGGSILEQFITTGLSLSEEWTTYSYEIAPTLFEAGGGEGNLYIGFRPKGATLLNETICIDNVSVTEVPNELGNGGFESGTVGLYPAAGLPNIDNGIPGWRMFDTTKSSVSYELVNDPAGATEGSNYVKIISTAGASGSADAALDIYQVNPGVNAFRLSPGASYTVSFDAKVIAGTDNRLEVQVKTFEGTSILENNLVGEVITLTADWTTYSYEIRPTLFESNGTDPNFYIGLRTKAGGFLLDETVCIDNLTVSELPKPRRLVNGSFEEGPVGDLSLPSNDEVTGWRAFDVSGSNSIELVNDPAEATDGAHYVKITSVLSGVNSDTGFDVTMNGAGKCMLSTGVTYRVLFDAKWVSGSDNSLNFQVKTFEEGTGGPVFEDQLVSENITLASEWTTYSYEFTPTLLPSNGVNGITFYAGFRPKDGVYLQDEIIYIDNVRLLDLAYTYTGWIESYPTLGISTNYTDDPDADGMNNLLEYALGGDPSASDASSVKPSSVMDGEWIYYIYKQHKEYEQLGLDYSVFSGLELDSALLTNATSVIGSGEYDADFNLVTNGILTDVQQAFMQLKVQKTE</sequence>